<dbReference type="GO" id="GO:0005975">
    <property type="term" value="P:carbohydrate metabolic process"/>
    <property type="evidence" value="ECO:0007669"/>
    <property type="project" value="InterPro"/>
</dbReference>
<comment type="caution">
    <text evidence="1">The sequence shown here is derived from an EMBL/GenBank/DDBJ whole genome shotgun (WGS) entry which is preliminary data.</text>
</comment>
<sequence length="390" mass="43556">MVKTKQIMKRIYILAMAAAGLFLQSCEKNYDNVDLGDGSTTTKYAINWNAAADSSSSWLINNFYNASGAYFNNTNTSDITFNYWPQAHALDVLVDAYTRSDSAFYLTYIQQWYDGVKAQNGGSFLNNFYDDMEWNALATLRAYNATNDTRYKDAVNTIWTDVKNGWNETMGGGIAWRKSQTYYKNTPANMPACILASRLYIQFHNADDLAWARKIFAWEKSKLYDPGSGQVYDGINGDNDGKTNTSWIFTYNQGTFIGAALELYNATQEAGYLDDAVKAADYVLNSKLTTGDRLLADEGTGDGGLFKGVLVRYMTQLILNKATPDDKRKQYITLLKNNAETLWYTGANKTAGLYASYWKTPAGSQTDLTTELSGCMLVEAAALLQKNKLL</sequence>
<dbReference type="PANTHER" id="PTHR47791:SF3">
    <property type="entry name" value="MEIOTICALLY UP-REGULATED GENE 191 PROTEIN"/>
    <property type="match status" value="1"/>
</dbReference>
<dbReference type="PIRSF" id="PIRSF021505">
    <property type="entry name" value="O_gly_hdrol"/>
    <property type="match status" value="1"/>
</dbReference>
<dbReference type="InterPro" id="IPR014512">
    <property type="entry name" value="O_gly_hydro"/>
</dbReference>
<keyword evidence="2" id="KW-1185">Reference proteome</keyword>
<dbReference type="AlphaFoldDB" id="A0A2T7BHB1"/>
<organism evidence="1 2">
    <name type="scientific">Chitinophaga parva</name>
    <dbReference type="NCBI Taxonomy" id="2169414"/>
    <lineage>
        <taxon>Bacteria</taxon>
        <taxon>Pseudomonadati</taxon>
        <taxon>Bacteroidota</taxon>
        <taxon>Chitinophagia</taxon>
        <taxon>Chitinophagales</taxon>
        <taxon>Chitinophagaceae</taxon>
        <taxon>Chitinophaga</taxon>
    </lineage>
</organism>
<dbReference type="Gene3D" id="1.50.10.20">
    <property type="match status" value="1"/>
</dbReference>
<keyword evidence="1" id="KW-0378">Hydrolase</keyword>
<reference evidence="1 2" key="1">
    <citation type="submission" date="2018-04" db="EMBL/GenBank/DDBJ databases">
        <title>Chitinophaga fuyangensis sp. nov., isolated from soil in a chemical factory.</title>
        <authorList>
            <person name="Chen K."/>
        </authorList>
    </citation>
    <scope>NUCLEOTIDE SEQUENCE [LARGE SCALE GENOMIC DNA]</scope>
    <source>
        <strain evidence="1 2">LY-1</strain>
    </source>
</reference>
<dbReference type="PANTHER" id="PTHR47791">
    <property type="entry name" value="MEIOTICALLY UP-REGULATED GENE 191 PROTEIN"/>
    <property type="match status" value="1"/>
</dbReference>
<proteinExistence type="predicted"/>
<dbReference type="PROSITE" id="PS51257">
    <property type="entry name" value="PROKAR_LIPOPROTEIN"/>
    <property type="match status" value="1"/>
</dbReference>
<dbReference type="InterPro" id="IPR053169">
    <property type="entry name" value="MUG_Protein"/>
</dbReference>
<dbReference type="Proteomes" id="UP000244450">
    <property type="component" value="Unassembled WGS sequence"/>
</dbReference>
<dbReference type="GO" id="GO:0016787">
    <property type="term" value="F:hydrolase activity"/>
    <property type="evidence" value="ECO:0007669"/>
    <property type="project" value="UniProtKB-KW"/>
</dbReference>
<protein>
    <submittedName>
        <fullName evidence="1">Glycosyl hydrolase family 76</fullName>
    </submittedName>
</protein>
<dbReference type="OrthoDB" id="2505409at2"/>
<dbReference type="EMBL" id="QCYK01000002">
    <property type="protein sequence ID" value="PUZ25633.1"/>
    <property type="molecule type" value="Genomic_DNA"/>
</dbReference>
<dbReference type="InterPro" id="IPR008928">
    <property type="entry name" value="6-hairpin_glycosidase_sf"/>
</dbReference>
<gene>
    <name evidence="1" type="ORF">DCC81_15285</name>
</gene>
<evidence type="ECO:0000313" key="1">
    <source>
        <dbReference type="EMBL" id="PUZ25633.1"/>
    </source>
</evidence>
<dbReference type="SUPFAM" id="SSF48208">
    <property type="entry name" value="Six-hairpin glycosidases"/>
    <property type="match status" value="1"/>
</dbReference>
<accession>A0A2T7BHB1</accession>
<dbReference type="InterPro" id="IPR005198">
    <property type="entry name" value="Glyco_hydro_76"/>
</dbReference>
<name>A0A2T7BHB1_9BACT</name>
<dbReference type="Pfam" id="PF03663">
    <property type="entry name" value="Glyco_hydro_76"/>
    <property type="match status" value="1"/>
</dbReference>
<evidence type="ECO:0000313" key="2">
    <source>
        <dbReference type="Proteomes" id="UP000244450"/>
    </source>
</evidence>